<feature type="domain" description="Transcription initiation factor TFIID component TAF4 C-terminal" evidence="6">
    <location>
        <begin position="1"/>
        <end position="134"/>
    </location>
</feature>
<dbReference type="Gene3D" id="1.10.20.10">
    <property type="entry name" value="Histone, subunit A"/>
    <property type="match status" value="1"/>
</dbReference>
<evidence type="ECO:0000256" key="4">
    <source>
        <dbReference type="ARBA" id="ARBA00023163"/>
    </source>
</evidence>
<organism evidence="7 8">
    <name type="scientific">Xenoophorus captivus</name>
    <dbReference type="NCBI Taxonomy" id="1517983"/>
    <lineage>
        <taxon>Eukaryota</taxon>
        <taxon>Metazoa</taxon>
        <taxon>Chordata</taxon>
        <taxon>Craniata</taxon>
        <taxon>Vertebrata</taxon>
        <taxon>Euteleostomi</taxon>
        <taxon>Actinopterygii</taxon>
        <taxon>Neopterygii</taxon>
        <taxon>Teleostei</taxon>
        <taxon>Neoteleostei</taxon>
        <taxon>Acanthomorphata</taxon>
        <taxon>Ovalentaria</taxon>
        <taxon>Atherinomorphae</taxon>
        <taxon>Cyprinodontiformes</taxon>
        <taxon>Goodeidae</taxon>
        <taxon>Xenoophorus</taxon>
    </lineage>
</organism>
<dbReference type="PANTHER" id="PTHR15138:SF18">
    <property type="entry name" value="TATA-BOX BINDING PROTEIN ASSOCIATED FACTOR 4"/>
    <property type="match status" value="1"/>
</dbReference>
<evidence type="ECO:0000259" key="6">
    <source>
        <dbReference type="Pfam" id="PF05236"/>
    </source>
</evidence>
<dbReference type="InterPro" id="IPR007900">
    <property type="entry name" value="TAF4_C"/>
</dbReference>
<dbReference type="Pfam" id="PF05236">
    <property type="entry name" value="TAF4"/>
    <property type="match status" value="1"/>
</dbReference>
<evidence type="ECO:0000313" key="8">
    <source>
        <dbReference type="Proteomes" id="UP001434883"/>
    </source>
</evidence>
<dbReference type="EMBL" id="JAHRIN010076932">
    <property type="protein sequence ID" value="MEQ2218423.1"/>
    <property type="molecule type" value="Genomic_DNA"/>
</dbReference>
<protein>
    <submittedName>
        <fullName evidence="7">Transcription initiation factor TFIID subunit 4</fullName>
    </submittedName>
</protein>
<proteinExistence type="inferred from homology"/>
<dbReference type="CDD" id="cd08045">
    <property type="entry name" value="HFD_TAF4"/>
    <property type="match status" value="1"/>
</dbReference>
<comment type="similarity">
    <text evidence="2">Belongs to the TAF4 family.</text>
</comment>
<reference evidence="7 8" key="1">
    <citation type="submission" date="2021-06" db="EMBL/GenBank/DDBJ databases">
        <authorList>
            <person name="Palmer J.M."/>
        </authorList>
    </citation>
    <scope>NUCLEOTIDE SEQUENCE [LARGE SCALE GENOMIC DNA]</scope>
    <source>
        <strain evidence="7 8">XC_2019</strain>
        <tissue evidence="7">Muscle</tissue>
    </source>
</reference>
<dbReference type="PANTHER" id="PTHR15138">
    <property type="entry name" value="TRANSCRIPTION INITIATION FACTOR TFIID SUBUNIT 4"/>
    <property type="match status" value="1"/>
</dbReference>
<dbReference type="SUPFAM" id="SSF47113">
    <property type="entry name" value="Histone-fold"/>
    <property type="match status" value="1"/>
</dbReference>
<evidence type="ECO:0000256" key="1">
    <source>
        <dbReference type="ARBA" id="ARBA00004123"/>
    </source>
</evidence>
<evidence type="ECO:0000256" key="2">
    <source>
        <dbReference type="ARBA" id="ARBA00006178"/>
    </source>
</evidence>
<keyword evidence="3" id="KW-0805">Transcription regulation</keyword>
<dbReference type="Proteomes" id="UP001434883">
    <property type="component" value="Unassembled WGS sequence"/>
</dbReference>
<evidence type="ECO:0000313" key="7">
    <source>
        <dbReference type="EMBL" id="MEQ2218423.1"/>
    </source>
</evidence>
<accession>A0ABV0SFN6</accession>
<sequence length="212" mass="24148">MAGVNLSEENACIMATSSELVGIVTRSCKDEAFLSISSLTRIVLQIGKRFGVSELGTDVISYISHVTQQRLQNILEKASLVAQQKNINYKEEERCEQVSDVRAQLKFFEQLDQMEKQRKEDQEREILLKAAKVERDDFMSVQKQFEGQVPPCLEAPVDRAPDRLRDSALPELTSATCSHVWRMTERPVTPSYSTKVSLNSSWIEVTCHTQWH</sequence>
<name>A0ABV0SFN6_9TELE</name>
<evidence type="ECO:0000256" key="5">
    <source>
        <dbReference type="ARBA" id="ARBA00023242"/>
    </source>
</evidence>
<evidence type="ECO:0000256" key="3">
    <source>
        <dbReference type="ARBA" id="ARBA00023015"/>
    </source>
</evidence>
<comment type="subcellular location">
    <subcellularLocation>
        <location evidence="1">Nucleus</location>
    </subcellularLocation>
</comment>
<keyword evidence="4" id="KW-0804">Transcription</keyword>
<dbReference type="InterPro" id="IPR009072">
    <property type="entry name" value="Histone-fold"/>
</dbReference>
<keyword evidence="8" id="KW-1185">Reference proteome</keyword>
<gene>
    <name evidence="7" type="primary">TAF4</name>
    <name evidence="7" type="ORF">XENOCAPTIV_003024</name>
</gene>
<keyword evidence="5" id="KW-0539">Nucleus</keyword>
<dbReference type="InterPro" id="IPR045144">
    <property type="entry name" value="TAF4"/>
</dbReference>
<comment type="caution">
    <text evidence="7">The sequence shown here is derived from an EMBL/GenBank/DDBJ whole genome shotgun (WGS) entry which is preliminary data.</text>
</comment>